<dbReference type="eggNOG" id="KOG3911">
    <property type="taxonomic scope" value="Eukaryota"/>
</dbReference>
<reference evidence="7" key="2">
    <citation type="submission" date="2010-04" db="EMBL/GenBank/DDBJ databases">
        <authorList>
            <person name="Buell R."/>
            <person name="Hamilton J."/>
            <person name="Hostetler J."/>
        </authorList>
    </citation>
    <scope>NUCLEOTIDE SEQUENCE [LARGE SCALE GENOMIC DNA]</scope>
    <source>
        <strain evidence="7">DAOM:BR144</strain>
    </source>
</reference>
<evidence type="ECO:0000256" key="2">
    <source>
        <dbReference type="ARBA" id="ARBA00006374"/>
    </source>
</evidence>
<name>K3X0L7_GLOUD</name>
<accession>K3X0L7</accession>
<reference evidence="6" key="3">
    <citation type="submission" date="2015-02" db="UniProtKB">
        <authorList>
            <consortium name="EnsemblProtists"/>
        </authorList>
    </citation>
    <scope>IDENTIFICATION</scope>
    <source>
        <strain evidence="6">DAOM BR144</strain>
    </source>
</reference>
<dbReference type="PANTHER" id="PTHR13026">
    <property type="entry name" value="NNP-1 PROTEIN NOVEL NUCLEAR PROTEIN 1 NOP52"/>
    <property type="match status" value="1"/>
</dbReference>
<keyword evidence="3" id="KW-0698">rRNA processing</keyword>
<evidence type="ECO:0000313" key="6">
    <source>
        <dbReference type="EnsemblProtists" id="PYU1_T010766"/>
    </source>
</evidence>
<dbReference type="GO" id="GO:0030688">
    <property type="term" value="C:preribosome, small subunit precursor"/>
    <property type="evidence" value="ECO:0007669"/>
    <property type="project" value="InterPro"/>
</dbReference>
<evidence type="ECO:0000256" key="5">
    <source>
        <dbReference type="SAM" id="MobiDB-lite"/>
    </source>
</evidence>
<dbReference type="EMBL" id="GL376592">
    <property type="status" value="NOT_ANNOTATED_CDS"/>
    <property type="molecule type" value="Genomic_DNA"/>
</dbReference>
<feature type="compositionally biased region" description="Basic residues" evidence="5">
    <location>
        <begin position="599"/>
        <end position="608"/>
    </location>
</feature>
<dbReference type="InterPro" id="IPR010301">
    <property type="entry name" value="RRP1"/>
</dbReference>
<dbReference type="HOGENOM" id="CLU_453053_0_0_1"/>
<feature type="region of interest" description="Disordered" evidence="5">
    <location>
        <begin position="384"/>
        <end position="473"/>
    </location>
</feature>
<protein>
    <submittedName>
        <fullName evidence="6">Uncharacterized protein</fullName>
    </submittedName>
</protein>
<reference evidence="7" key="1">
    <citation type="journal article" date="2010" name="Genome Biol.">
        <title>Genome sequence of the necrotrophic plant pathogen Pythium ultimum reveals original pathogenicity mechanisms and effector repertoire.</title>
        <authorList>
            <person name="Levesque C.A."/>
            <person name="Brouwer H."/>
            <person name="Cano L."/>
            <person name="Hamilton J.P."/>
            <person name="Holt C."/>
            <person name="Huitema E."/>
            <person name="Raffaele S."/>
            <person name="Robideau G.P."/>
            <person name="Thines M."/>
            <person name="Win J."/>
            <person name="Zerillo M.M."/>
            <person name="Beakes G.W."/>
            <person name="Boore J.L."/>
            <person name="Busam D."/>
            <person name="Dumas B."/>
            <person name="Ferriera S."/>
            <person name="Fuerstenberg S.I."/>
            <person name="Gachon C.M."/>
            <person name="Gaulin E."/>
            <person name="Govers F."/>
            <person name="Grenville-Briggs L."/>
            <person name="Horner N."/>
            <person name="Hostetler J."/>
            <person name="Jiang R.H."/>
            <person name="Johnson J."/>
            <person name="Krajaejun T."/>
            <person name="Lin H."/>
            <person name="Meijer H.J."/>
            <person name="Moore B."/>
            <person name="Morris P."/>
            <person name="Phuntmart V."/>
            <person name="Puiu D."/>
            <person name="Shetty J."/>
            <person name="Stajich J.E."/>
            <person name="Tripathy S."/>
            <person name="Wawra S."/>
            <person name="van West P."/>
            <person name="Whitty B.R."/>
            <person name="Coutinho P.M."/>
            <person name="Henrissat B."/>
            <person name="Martin F."/>
            <person name="Thomas P.D."/>
            <person name="Tyler B.M."/>
            <person name="De Vries R.P."/>
            <person name="Kamoun S."/>
            <person name="Yandell M."/>
            <person name="Tisserat N."/>
            <person name="Buell C.R."/>
        </authorList>
    </citation>
    <scope>NUCLEOTIDE SEQUENCE</scope>
    <source>
        <strain evidence="7">DAOM:BR144</strain>
    </source>
</reference>
<keyword evidence="4" id="KW-0539">Nucleus</keyword>
<dbReference type="GO" id="GO:0006364">
    <property type="term" value="P:rRNA processing"/>
    <property type="evidence" value="ECO:0007669"/>
    <property type="project" value="UniProtKB-KW"/>
</dbReference>
<dbReference type="EnsemblProtists" id="PYU1_T010766">
    <property type="protein sequence ID" value="PYU1_T010766"/>
    <property type="gene ID" value="PYU1_G010743"/>
</dbReference>
<proteinExistence type="inferred from homology"/>
<evidence type="ECO:0000256" key="3">
    <source>
        <dbReference type="ARBA" id="ARBA00022552"/>
    </source>
</evidence>
<feature type="compositionally biased region" description="Basic and acidic residues" evidence="5">
    <location>
        <begin position="405"/>
        <end position="473"/>
    </location>
</feature>
<dbReference type="AlphaFoldDB" id="K3X0L7"/>
<dbReference type="Proteomes" id="UP000019132">
    <property type="component" value="Unassembled WGS sequence"/>
</dbReference>
<comment type="subcellular location">
    <subcellularLocation>
        <location evidence="1">Nucleus</location>
    </subcellularLocation>
</comment>
<organism evidence="6 7">
    <name type="scientific">Globisporangium ultimum (strain ATCC 200006 / CBS 805.95 / DAOM BR144)</name>
    <name type="common">Pythium ultimum</name>
    <dbReference type="NCBI Taxonomy" id="431595"/>
    <lineage>
        <taxon>Eukaryota</taxon>
        <taxon>Sar</taxon>
        <taxon>Stramenopiles</taxon>
        <taxon>Oomycota</taxon>
        <taxon>Peronosporomycetes</taxon>
        <taxon>Pythiales</taxon>
        <taxon>Pythiaceae</taxon>
        <taxon>Globisporangium</taxon>
    </lineage>
</organism>
<keyword evidence="7" id="KW-1185">Reference proteome</keyword>
<feature type="region of interest" description="Disordered" evidence="5">
    <location>
        <begin position="562"/>
        <end position="614"/>
    </location>
</feature>
<comment type="similarity">
    <text evidence="2">Belongs to the RRP1 family.</text>
</comment>
<evidence type="ECO:0000256" key="1">
    <source>
        <dbReference type="ARBA" id="ARBA00004123"/>
    </source>
</evidence>
<feature type="region of interest" description="Disordered" evidence="5">
    <location>
        <begin position="216"/>
        <end position="237"/>
    </location>
</feature>
<dbReference type="VEuPathDB" id="FungiDB:PYU1_G010743"/>
<feature type="compositionally biased region" description="Acidic residues" evidence="5">
    <location>
        <begin position="227"/>
        <end position="237"/>
    </location>
</feature>
<dbReference type="InParanoid" id="K3X0L7"/>
<dbReference type="Pfam" id="PF05997">
    <property type="entry name" value="Nop52"/>
    <property type="match status" value="1"/>
</dbReference>
<feature type="region of interest" description="Disordered" evidence="5">
    <location>
        <begin position="290"/>
        <end position="371"/>
    </location>
</feature>
<dbReference type="STRING" id="431595.K3X0L7"/>
<evidence type="ECO:0000256" key="4">
    <source>
        <dbReference type="ARBA" id="ARBA00023242"/>
    </source>
</evidence>
<dbReference type="GO" id="GO:0005634">
    <property type="term" value="C:nucleus"/>
    <property type="evidence" value="ECO:0007669"/>
    <property type="project" value="UniProtKB-SubCell"/>
</dbReference>
<evidence type="ECO:0000313" key="7">
    <source>
        <dbReference type="Proteomes" id="UP000019132"/>
    </source>
</evidence>
<dbReference type="OMA" id="REWVHID"/>
<dbReference type="PANTHER" id="PTHR13026:SF0">
    <property type="entry name" value="RIBOSOMAL RNA PROCESSING 1B"/>
    <property type="match status" value="1"/>
</dbReference>
<sequence>MENAASRFGQRLAHTEKKYRDQALKKLTVYLTKKADWTELEWDKLWKALFYCMWMSDKRPIQEELSTNLASLIHKIPTPENALGFVHSFFRTMHREWHGIDGLRLDKFYSLIRKFVHQSVLLLQAQDWDHDYVSTFVTIVSSEIISQLPNGLRMHLSDLYLVELHQAAGASVETDSFLLLLEPFFTLLSSEYDKTVFKRVRELVFLPMLSEYKFGPQPAKEAKEQADDSGETDGDDEDEVKVFEQVDLAHVQHRIFSIASADDTAERNRSGLYDLYSKFFAVTKIDSLKASQEAESAPKKSPKKNKKKDAKEAKTEEATMPEPVSDKKKNKKRKKTAGVSEETKTEATESAAVVKDEAVKSPQKKQKVDDLEKTVVKEVAKELKAAESKKAKKAKKAAEEVVPVKQEEKQEKKVAKEEKKAIKEDKKQLVKAEKKEVEEPEQPKAKKEKKLKVEAEPAKLADEEKSKPPKKEVVVKSGMKFQRCISCKGFGKGFLPAAKDICAHCERSQKLQKKATVGAAKKRKASELAASAAAAEAEAANAKKVTFGKNKALPHELSVKRLKASAKKDPVAKEATSSIKGVLKSTPPPAAIKKDSKVNKKKAGKGRMKAADFF</sequence>